<evidence type="ECO:0000256" key="7">
    <source>
        <dbReference type="ARBA" id="ARBA00022723"/>
    </source>
</evidence>
<organism evidence="15 16">
    <name type="scientific">Sphingobium chlorophenolicum</name>
    <dbReference type="NCBI Taxonomy" id="46429"/>
    <lineage>
        <taxon>Bacteria</taxon>
        <taxon>Pseudomonadati</taxon>
        <taxon>Pseudomonadota</taxon>
        <taxon>Alphaproteobacteria</taxon>
        <taxon>Sphingomonadales</taxon>
        <taxon>Sphingomonadaceae</taxon>
        <taxon>Sphingobium</taxon>
    </lineage>
</organism>
<keyword evidence="10" id="KW-0408">Iron</keyword>
<evidence type="ECO:0000256" key="5">
    <source>
        <dbReference type="ARBA" id="ARBA00022617"/>
    </source>
</evidence>
<feature type="transmembrane region" description="Helical" evidence="13">
    <location>
        <begin position="12"/>
        <end position="31"/>
    </location>
</feature>
<accession>A0A081RK63</accession>
<keyword evidence="5" id="KW-0349">Heme</keyword>
<protein>
    <submittedName>
        <fullName evidence="15">Cytochrome b561</fullName>
    </submittedName>
</protein>
<keyword evidence="6 13" id="KW-0812">Transmembrane</keyword>
<dbReference type="RefSeq" id="WP_030090338.1">
    <property type="nucleotide sequence ID" value="NZ_JFHR01000001.1"/>
</dbReference>
<dbReference type="GO" id="GO:0022904">
    <property type="term" value="P:respiratory electron transport chain"/>
    <property type="evidence" value="ECO:0007669"/>
    <property type="project" value="InterPro"/>
</dbReference>
<dbReference type="PATRIC" id="fig|46429.4.peg.224"/>
<dbReference type="GO" id="GO:0046872">
    <property type="term" value="F:metal ion binding"/>
    <property type="evidence" value="ECO:0007669"/>
    <property type="project" value="UniProtKB-KW"/>
</dbReference>
<dbReference type="EMBL" id="JFHR01000001">
    <property type="protein sequence ID" value="KEQ55586.1"/>
    <property type="molecule type" value="Genomic_DNA"/>
</dbReference>
<comment type="cofactor">
    <cofactor evidence="1">
        <name>heme b</name>
        <dbReference type="ChEBI" id="CHEBI:60344"/>
    </cofactor>
</comment>
<dbReference type="AlphaFoldDB" id="A0A081RK63"/>
<dbReference type="InterPro" id="IPR052168">
    <property type="entry name" value="Cytochrome_b561_oxidase"/>
</dbReference>
<comment type="similarity">
    <text evidence="12">Belongs to the cytochrome b561 family.</text>
</comment>
<dbReference type="InterPro" id="IPR016174">
    <property type="entry name" value="Di-haem_cyt_TM"/>
</dbReference>
<dbReference type="eggNOG" id="COG3038">
    <property type="taxonomic scope" value="Bacteria"/>
</dbReference>
<feature type="transmembrane region" description="Helical" evidence="13">
    <location>
        <begin position="89"/>
        <end position="112"/>
    </location>
</feature>
<evidence type="ECO:0000256" key="8">
    <source>
        <dbReference type="ARBA" id="ARBA00022982"/>
    </source>
</evidence>
<dbReference type="GO" id="GO:0005886">
    <property type="term" value="C:plasma membrane"/>
    <property type="evidence" value="ECO:0007669"/>
    <property type="project" value="UniProtKB-SubCell"/>
</dbReference>
<evidence type="ECO:0000259" key="14">
    <source>
        <dbReference type="Pfam" id="PF01292"/>
    </source>
</evidence>
<feature type="domain" description="Cytochrome b561 bacterial/Ni-hydrogenase" evidence="14">
    <location>
        <begin position="9"/>
        <end position="180"/>
    </location>
</feature>
<evidence type="ECO:0000256" key="12">
    <source>
        <dbReference type="ARBA" id="ARBA00037975"/>
    </source>
</evidence>
<keyword evidence="4" id="KW-1003">Cell membrane</keyword>
<dbReference type="Gene3D" id="1.20.950.20">
    <property type="entry name" value="Transmembrane di-heme cytochromes, Chain C"/>
    <property type="match status" value="1"/>
</dbReference>
<reference evidence="15 16" key="1">
    <citation type="submission" date="2014-02" db="EMBL/GenBank/DDBJ databases">
        <title>Whole genome sequence of Sphingobium chlorophenolicum NBRC 16172.</title>
        <authorList>
            <person name="Gan H.M."/>
            <person name="Gan H.Y."/>
            <person name="Chew T.H."/>
            <person name="Savka M.A."/>
        </authorList>
    </citation>
    <scope>NUCLEOTIDE SEQUENCE [LARGE SCALE GENOMIC DNA]</scope>
    <source>
        <strain evidence="15 16">NBRC 16172</strain>
    </source>
</reference>
<dbReference type="InterPro" id="IPR011577">
    <property type="entry name" value="Cyt_b561_bac/Ni-Hgenase"/>
</dbReference>
<dbReference type="Pfam" id="PF01292">
    <property type="entry name" value="Ni_hydr_CYTB"/>
    <property type="match status" value="1"/>
</dbReference>
<feature type="transmembrane region" description="Helical" evidence="13">
    <location>
        <begin position="150"/>
        <end position="169"/>
    </location>
</feature>
<dbReference type="PANTHER" id="PTHR30529">
    <property type="entry name" value="CYTOCHROME B561"/>
    <property type="match status" value="1"/>
</dbReference>
<keyword evidence="3" id="KW-0813">Transport</keyword>
<name>A0A081RK63_SPHCR</name>
<evidence type="ECO:0000256" key="4">
    <source>
        <dbReference type="ARBA" id="ARBA00022475"/>
    </source>
</evidence>
<gene>
    <name evidence="15" type="ORF">BV95_00225</name>
</gene>
<evidence type="ECO:0000256" key="3">
    <source>
        <dbReference type="ARBA" id="ARBA00022448"/>
    </source>
</evidence>
<keyword evidence="9 13" id="KW-1133">Transmembrane helix</keyword>
<keyword evidence="8" id="KW-0249">Electron transport</keyword>
<evidence type="ECO:0000313" key="16">
    <source>
        <dbReference type="Proteomes" id="UP000028411"/>
    </source>
</evidence>
<keyword evidence="7" id="KW-0479">Metal-binding</keyword>
<evidence type="ECO:0000256" key="9">
    <source>
        <dbReference type="ARBA" id="ARBA00022989"/>
    </source>
</evidence>
<keyword evidence="11 13" id="KW-0472">Membrane</keyword>
<dbReference type="GO" id="GO:0020037">
    <property type="term" value="F:heme binding"/>
    <property type="evidence" value="ECO:0007669"/>
    <property type="project" value="TreeGrafter"/>
</dbReference>
<evidence type="ECO:0000256" key="11">
    <source>
        <dbReference type="ARBA" id="ARBA00023136"/>
    </source>
</evidence>
<sequence>MSTTDIRNRFSSLSITLHWLMVLLISVVYATILLRENYPKGTDIREGLKTWHFILGLTVLALAIIRLLARLSQRTPPITPEPPSWQTLLANATHLALYAFMLAMPLAGWVILSASGKPIPFFGLELPALVGQSKALAGQMKDWHETVGTIGYFLIGFHALAALFHHYIVKDDTLRRMLPGRT</sequence>
<evidence type="ECO:0000256" key="2">
    <source>
        <dbReference type="ARBA" id="ARBA00004651"/>
    </source>
</evidence>
<dbReference type="Proteomes" id="UP000028411">
    <property type="component" value="Unassembled WGS sequence"/>
</dbReference>
<evidence type="ECO:0000256" key="1">
    <source>
        <dbReference type="ARBA" id="ARBA00001970"/>
    </source>
</evidence>
<comment type="caution">
    <text evidence="15">The sequence shown here is derived from an EMBL/GenBank/DDBJ whole genome shotgun (WGS) entry which is preliminary data.</text>
</comment>
<dbReference type="OrthoDB" id="1247465at2"/>
<evidence type="ECO:0000256" key="6">
    <source>
        <dbReference type="ARBA" id="ARBA00022692"/>
    </source>
</evidence>
<dbReference type="GO" id="GO:0009055">
    <property type="term" value="F:electron transfer activity"/>
    <property type="evidence" value="ECO:0007669"/>
    <property type="project" value="InterPro"/>
</dbReference>
<dbReference type="SUPFAM" id="SSF81342">
    <property type="entry name" value="Transmembrane di-heme cytochromes"/>
    <property type="match status" value="1"/>
</dbReference>
<proteinExistence type="inferred from homology"/>
<evidence type="ECO:0000256" key="13">
    <source>
        <dbReference type="SAM" id="Phobius"/>
    </source>
</evidence>
<comment type="subcellular location">
    <subcellularLocation>
        <location evidence="2">Cell membrane</location>
        <topology evidence="2">Multi-pass membrane protein</topology>
    </subcellularLocation>
</comment>
<evidence type="ECO:0000256" key="10">
    <source>
        <dbReference type="ARBA" id="ARBA00023004"/>
    </source>
</evidence>
<evidence type="ECO:0000313" key="15">
    <source>
        <dbReference type="EMBL" id="KEQ55586.1"/>
    </source>
</evidence>
<dbReference type="PANTHER" id="PTHR30529:SF3">
    <property type="entry name" value="CYTOCHROME B561 HOMOLOG 1"/>
    <property type="match status" value="1"/>
</dbReference>
<feature type="transmembrane region" description="Helical" evidence="13">
    <location>
        <begin position="51"/>
        <end position="69"/>
    </location>
</feature>